<name>A0A1B9IDM2_9TREE</name>
<keyword evidence="3" id="KW-0812">Transmembrane</keyword>
<reference evidence="4" key="3">
    <citation type="submission" date="2016-07" db="EMBL/GenBank/DDBJ databases">
        <title>Evolution of pathogenesis and genome organization in the Tremellales.</title>
        <authorList>
            <person name="Cuomo C."/>
            <person name="Litvintseva A."/>
            <person name="Heitman J."/>
            <person name="Chen Y."/>
            <person name="Sun S."/>
            <person name="Springer D."/>
            <person name="Dromer F."/>
            <person name="Young S."/>
            <person name="Zeng Q."/>
            <person name="Chapman S."/>
            <person name="Gujja S."/>
            <person name="Saif S."/>
            <person name="Birren B."/>
        </authorList>
    </citation>
    <scope>NUCLEOTIDE SEQUENCE</scope>
    <source>
        <strain evidence="4">CBS 10737</strain>
    </source>
</reference>
<evidence type="ECO:0000313" key="5">
    <source>
        <dbReference type="EMBL" id="WWC66471.1"/>
    </source>
</evidence>
<evidence type="ECO:0000313" key="6">
    <source>
        <dbReference type="Proteomes" id="UP000094020"/>
    </source>
</evidence>
<accession>A0A1B9IDM2</accession>
<reference evidence="4" key="1">
    <citation type="submission" date="2013-07" db="EMBL/GenBank/DDBJ databases">
        <title>The Genome Sequence of Cryptococcus pinus CBS10737.</title>
        <authorList>
            <consortium name="The Broad Institute Genome Sequencing Platform"/>
            <person name="Cuomo C."/>
            <person name="Litvintseva A."/>
            <person name="Chen Y."/>
            <person name="Heitman J."/>
            <person name="Sun S."/>
            <person name="Springer D."/>
            <person name="Dromer F."/>
            <person name="Young S.K."/>
            <person name="Zeng Q."/>
            <person name="Gargeya S."/>
            <person name="Fitzgerald M."/>
            <person name="Abouelleil A."/>
            <person name="Alvarado L."/>
            <person name="Berlin A.M."/>
            <person name="Chapman S.B."/>
            <person name="Dewar J."/>
            <person name="Goldberg J."/>
            <person name="Griggs A."/>
            <person name="Gujja S."/>
            <person name="Hansen M."/>
            <person name="Howarth C."/>
            <person name="Imamovic A."/>
            <person name="Larimer J."/>
            <person name="McCowan C."/>
            <person name="Murphy C."/>
            <person name="Pearson M."/>
            <person name="Priest M."/>
            <person name="Roberts A."/>
            <person name="Saif S."/>
            <person name="Shea T."/>
            <person name="Sykes S."/>
            <person name="Wortman J."/>
            <person name="Nusbaum C."/>
            <person name="Birren B."/>
        </authorList>
    </citation>
    <scope>NUCLEOTIDE SEQUENCE [LARGE SCALE GENOMIC DNA]</scope>
    <source>
        <strain evidence="4">CBS 10737</strain>
    </source>
</reference>
<keyword evidence="3" id="KW-0472">Membrane</keyword>
<dbReference type="EMBL" id="CP144519">
    <property type="protein sequence ID" value="WWC66471.1"/>
    <property type="molecule type" value="Genomic_DNA"/>
</dbReference>
<feature type="compositionally biased region" description="Pro residues" evidence="2">
    <location>
        <begin position="11"/>
        <end position="20"/>
    </location>
</feature>
<feature type="compositionally biased region" description="Low complexity" evidence="2">
    <location>
        <begin position="386"/>
        <end position="411"/>
    </location>
</feature>
<dbReference type="Proteomes" id="UP000094020">
    <property type="component" value="Chromosome 1"/>
</dbReference>
<reference evidence="5" key="2">
    <citation type="submission" date="2013-07" db="EMBL/GenBank/DDBJ databases">
        <authorList>
            <consortium name="The Broad Institute Genome Sequencing Platform"/>
            <person name="Cuomo C."/>
            <person name="Litvintseva A."/>
            <person name="Chen Y."/>
            <person name="Heitman J."/>
            <person name="Sun S."/>
            <person name="Springer D."/>
            <person name="Dromer F."/>
            <person name="Young S.K."/>
            <person name="Zeng Q."/>
            <person name="Gargeya S."/>
            <person name="Fitzgerald M."/>
            <person name="Abouelleil A."/>
            <person name="Alvarado L."/>
            <person name="Berlin A.M."/>
            <person name="Chapman S.B."/>
            <person name="Dewar J."/>
            <person name="Goldberg J."/>
            <person name="Griggs A."/>
            <person name="Gujja S."/>
            <person name="Hansen M."/>
            <person name="Howarth C."/>
            <person name="Imamovic A."/>
            <person name="Larimer J."/>
            <person name="McCowan C."/>
            <person name="Murphy C."/>
            <person name="Pearson M."/>
            <person name="Priest M."/>
            <person name="Roberts A."/>
            <person name="Saif S."/>
            <person name="Shea T."/>
            <person name="Sykes S."/>
            <person name="Wortman J."/>
            <person name="Nusbaum C."/>
            <person name="Birren B."/>
        </authorList>
    </citation>
    <scope>NUCLEOTIDE SEQUENCE</scope>
    <source>
        <strain evidence="5">CBS 10737</strain>
    </source>
</reference>
<dbReference type="AlphaFoldDB" id="A0A1B9IDM2"/>
<feature type="transmembrane region" description="Helical" evidence="3">
    <location>
        <begin position="225"/>
        <end position="251"/>
    </location>
</feature>
<evidence type="ECO:0000313" key="4">
    <source>
        <dbReference type="EMBL" id="OCF53646.1"/>
    </source>
</evidence>
<feature type="transmembrane region" description="Helical" evidence="3">
    <location>
        <begin position="78"/>
        <end position="96"/>
    </location>
</feature>
<reference evidence="5" key="4">
    <citation type="submission" date="2024-02" db="EMBL/GenBank/DDBJ databases">
        <title>Comparative genomics of Cryptococcus and Kwoniella reveals pathogenesis evolution and contrasting modes of karyotype evolution via chromosome fusion or intercentromeric recombination.</title>
        <authorList>
            <person name="Coelho M.A."/>
            <person name="David-Palma M."/>
            <person name="Shea T."/>
            <person name="Bowers K."/>
            <person name="McGinley-Smith S."/>
            <person name="Mohammad A.W."/>
            <person name="Gnirke A."/>
            <person name="Yurkov A.M."/>
            <person name="Nowrousian M."/>
            <person name="Sun S."/>
            <person name="Cuomo C.A."/>
            <person name="Heitman J."/>
        </authorList>
    </citation>
    <scope>NUCLEOTIDE SEQUENCE</scope>
    <source>
        <strain evidence="5">CBS 10737</strain>
    </source>
</reference>
<evidence type="ECO:0000256" key="2">
    <source>
        <dbReference type="SAM" id="MobiDB-lite"/>
    </source>
</evidence>
<feature type="transmembrane region" description="Helical" evidence="3">
    <location>
        <begin position="202"/>
        <end position="219"/>
    </location>
</feature>
<feature type="transmembrane region" description="Helical" evidence="3">
    <location>
        <begin position="162"/>
        <end position="195"/>
    </location>
</feature>
<evidence type="ECO:0000256" key="3">
    <source>
        <dbReference type="SAM" id="Phobius"/>
    </source>
</evidence>
<proteinExistence type="predicted"/>
<feature type="region of interest" description="Disordered" evidence="2">
    <location>
        <begin position="384"/>
        <end position="418"/>
    </location>
</feature>
<protein>
    <submittedName>
        <fullName evidence="4">Uncharacterized protein</fullName>
    </submittedName>
</protein>
<keyword evidence="1" id="KW-0175">Coiled coil</keyword>
<dbReference type="EMBL" id="KI894007">
    <property type="protein sequence ID" value="OCF53646.1"/>
    <property type="molecule type" value="Genomic_DNA"/>
</dbReference>
<feature type="coiled-coil region" evidence="1">
    <location>
        <begin position="258"/>
        <end position="291"/>
    </location>
</feature>
<gene>
    <name evidence="4" type="ORF">I206_00952</name>
    <name evidence="5" type="ORF">I206_100373</name>
</gene>
<keyword evidence="3" id="KW-1133">Transmembrane helix</keyword>
<sequence>MFEEEEDIPRLPTPPSPLPQPIRSQSESFRPARPRDIKNVRSLSHSSRIDLSDWEIEELEELHKAGGRSRKREKPTSPALVVFYVVCLYMIVQIFSRVDDLEDLLPNSSTFRQSHSPHTSMEVPNYPHMPYGFPHVPNPLPSATPLTSGTSWWRVILGVLFYPIYLLMTILITPLPLLLNLLYLLAGGVAILLYPIIGFSKILYRAFILGPVSIIGGILEAFYPLWVLVGAVIFFGCLMGLSTGWIGKLVLNTILGWKERREIKAKKLRDKAKKEKEKKKLDLLFEQYEEIERFRQAEIERHAKRNRENILKNSTKKAPILNIGMSNLRGTKKDEKTEKDLVNKEKKEKDFQKLLLKKNENRDIFKSTGRENLQFKEDLNKRFNLNSSSSSTTTTNSNSNSNSSENFSNSNGILSTTTRKFQGKSKYIDNFEKERFDNIGLKKNKRKLTSEENDKLVRGENVPVLIGMRRRGIKETYVI</sequence>
<evidence type="ECO:0000256" key="1">
    <source>
        <dbReference type="SAM" id="Coils"/>
    </source>
</evidence>
<organism evidence="4">
    <name type="scientific">Kwoniella pini CBS 10737</name>
    <dbReference type="NCBI Taxonomy" id="1296096"/>
    <lineage>
        <taxon>Eukaryota</taxon>
        <taxon>Fungi</taxon>
        <taxon>Dikarya</taxon>
        <taxon>Basidiomycota</taxon>
        <taxon>Agaricomycotina</taxon>
        <taxon>Tremellomycetes</taxon>
        <taxon>Tremellales</taxon>
        <taxon>Cryptococcaceae</taxon>
        <taxon>Kwoniella</taxon>
    </lineage>
</organism>
<keyword evidence="6" id="KW-1185">Reference proteome</keyword>
<dbReference type="OrthoDB" id="2596726at2759"/>
<dbReference type="GeneID" id="30169321"/>
<dbReference type="KEGG" id="kpin:30169321"/>
<dbReference type="RefSeq" id="XP_019014865.1">
    <property type="nucleotide sequence ID" value="XM_019152727.1"/>
</dbReference>
<feature type="region of interest" description="Disordered" evidence="2">
    <location>
        <begin position="1"/>
        <end position="43"/>
    </location>
</feature>